<accession>A0A437S4G7</accession>
<comment type="caution">
    <text evidence="4">The sequence shown here is derived from an EMBL/GenBank/DDBJ whole genome shotgun (WGS) entry which is preliminary data.</text>
</comment>
<gene>
    <name evidence="4" type="ORF">EF514_09840</name>
</gene>
<dbReference type="InterPro" id="IPR002842">
    <property type="entry name" value="ATPase_V1_Esu"/>
</dbReference>
<protein>
    <recommendedName>
        <fullName evidence="6">V-type proton ATPase subunit E</fullName>
    </recommendedName>
</protein>
<keyword evidence="3" id="KW-0406">Ion transport</keyword>
<evidence type="ECO:0000313" key="5">
    <source>
        <dbReference type="Proteomes" id="UP000288812"/>
    </source>
</evidence>
<evidence type="ECO:0000256" key="2">
    <source>
        <dbReference type="ARBA" id="ARBA00022448"/>
    </source>
</evidence>
<dbReference type="GO" id="GO:0033178">
    <property type="term" value="C:proton-transporting two-sector ATPase complex, catalytic domain"/>
    <property type="evidence" value="ECO:0007669"/>
    <property type="project" value="InterPro"/>
</dbReference>
<comment type="similarity">
    <text evidence="1">Belongs to the V-ATPase E subunit family.</text>
</comment>
<evidence type="ECO:0008006" key="6">
    <source>
        <dbReference type="Google" id="ProtNLM"/>
    </source>
</evidence>
<dbReference type="AlphaFoldDB" id="A0A437S4G7"/>
<evidence type="ECO:0000256" key="3">
    <source>
        <dbReference type="ARBA" id="ARBA00023065"/>
    </source>
</evidence>
<reference evidence="4 5" key="1">
    <citation type="submission" date="2018-11" db="EMBL/GenBank/DDBJ databases">
        <title>Genome sequencing and assembly of Anaerosphaera sp. nov., GS7-6-2.</title>
        <authorList>
            <person name="Rettenmaier R."/>
            <person name="Liebl W."/>
            <person name="Zverlov V."/>
        </authorList>
    </citation>
    <scope>NUCLEOTIDE SEQUENCE [LARGE SCALE GENOMIC DNA]</scope>
    <source>
        <strain evidence="4 5">GS7-6-2</strain>
    </source>
</reference>
<sequence>MSNMDNIINKIETDAQNEAQELLKNTRDKAQQIIDAKVREANLGAKRILERKKLEAVETEERIFSQVDLQNRDMVLSAKGDIVDRVFDIALTKLTNLPEEDYINYLKRVLATMELKEDCILTVPEKYYEAVKKENLNVKLSNEFVSDGFTVSMDSVLYNNKFTSLIDDIRADMEREVFDRVFDN</sequence>
<organism evidence="4 5">
    <name type="scientific">Anaerosphaera multitolerans</name>
    <dbReference type="NCBI Taxonomy" id="2487351"/>
    <lineage>
        <taxon>Bacteria</taxon>
        <taxon>Bacillati</taxon>
        <taxon>Bacillota</taxon>
        <taxon>Tissierellia</taxon>
        <taxon>Tissierellales</taxon>
        <taxon>Peptoniphilaceae</taxon>
        <taxon>Anaerosphaera</taxon>
    </lineage>
</organism>
<keyword evidence="5" id="KW-1185">Reference proteome</keyword>
<dbReference type="Proteomes" id="UP000288812">
    <property type="component" value="Unassembled WGS sequence"/>
</dbReference>
<dbReference type="EMBL" id="RLIH01000019">
    <property type="protein sequence ID" value="RVU53935.1"/>
    <property type="molecule type" value="Genomic_DNA"/>
</dbReference>
<keyword evidence="2" id="KW-0813">Transport</keyword>
<dbReference type="GO" id="GO:0046961">
    <property type="term" value="F:proton-transporting ATPase activity, rotational mechanism"/>
    <property type="evidence" value="ECO:0007669"/>
    <property type="project" value="InterPro"/>
</dbReference>
<dbReference type="Pfam" id="PF01991">
    <property type="entry name" value="vATP-synt_E"/>
    <property type="match status" value="1"/>
</dbReference>
<evidence type="ECO:0000313" key="4">
    <source>
        <dbReference type="EMBL" id="RVU53935.1"/>
    </source>
</evidence>
<name>A0A437S4G7_9FIRM</name>
<dbReference type="OrthoDB" id="87618at2"/>
<proteinExistence type="inferred from homology"/>
<dbReference type="SUPFAM" id="SSF160527">
    <property type="entry name" value="V-type ATPase subunit E-like"/>
    <property type="match status" value="1"/>
</dbReference>
<evidence type="ECO:0000256" key="1">
    <source>
        <dbReference type="ARBA" id="ARBA00005901"/>
    </source>
</evidence>
<dbReference type="Gene3D" id="1.20.5.620">
    <property type="entry name" value="F1F0 ATP synthase subunit B, membrane domain"/>
    <property type="match status" value="1"/>
</dbReference>